<proteinExistence type="predicted"/>
<name>A0A502DXR3_9MYCO</name>
<evidence type="ECO:0000259" key="2">
    <source>
        <dbReference type="Pfam" id="PF10335"/>
    </source>
</evidence>
<dbReference type="Proteomes" id="UP000320095">
    <property type="component" value="Unassembled WGS sequence"/>
</dbReference>
<dbReference type="Pfam" id="PF03445">
    <property type="entry name" value="DUF294"/>
    <property type="match status" value="1"/>
</dbReference>
<dbReference type="InterPro" id="IPR005105">
    <property type="entry name" value="GlnD_Uridyltrans_N"/>
</dbReference>
<evidence type="ECO:0000313" key="3">
    <source>
        <dbReference type="EMBL" id="TPG29904.1"/>
    </source>
</evidence>
<sequence>MPTEVDPLGAIDDACDEVALRGAVREAADVAAAEFRHTPVLDVAGRWSEMQCHAVAAAVRLVPGGTHLPWTWFVSGSVARGEAAPGSDVESMLVVGDDVDEDGKTTMLERAAAVHAVLERCGIGGDSNGVLASRPRFCRRMRSWADGVTRWTEDPRQDRGVVMTGLMADSSAVLSNLDVDPNALRALTVAAVGNSTWAGQALLQDATALRSHIPSRLRAFTGQSDAADVKLAAIDPAVKIARWAALAAGSEATSTPRRLDAAVAAGVLETDDGESLKDCFEWLTRFRWRLRLGSLTDGQPVSDVVSLSALAPHDRAALRSVAREIVGISRKLGYLSTFR</sequence>
<feature type="domain" description="DUF294" evidence="2">
    <location>
        <begin position="215"/>
        <end position="330"/>
    </location>
</feature>
<dbReference type="AlphaFoldDB" id="A0A502DXR3"/>
<keyword evidence="4" id="KW-1185">Reference proteome</keyword>
<dbReference type="Pfam" id="PF10335">
    <property type="entry name" value="DUF294_C"/>
    <property type="match status" value="1"/>
</dbReference>
<dbReference type="EMBL" id="RCZG01000014">
    <property type="protein sequence ID" value="TPG29904.1"/>
    <property type="molecule type" value="Genomic_DNA"/>
</dbReference>
<dbReference type="InterPro" id="IPR018821">
    <property type="entry name" value="DUF294_put_nucleoTrafse_sb-bd"/>
</dbReference>
<accession>A0A502DXR3</accession>
<dbReference type="RefSeq" id="WP_140697372.1">
    <property type="nucleotide sequence ID" value="NZ_RCZG01000014.1"/>
</dbReference>
<comment type="caution">
    <text evidence="3">The sequence shown here is derived from an EMBL/GenBank/DDBJ whole genome shotgun (WGS) entry which is preliminary data.</text>
</comment>
<feature type="domain" description="Protein-PII uridylyltransferase N-terminal" evidence="1">
    <location>
        <begin position="47"/>
        <end position="157"/>
    </location>
</feature>
<gene>
    <name evidence="3" type="ORF">EAH80_25240</name>
</gene>
<dbReference type="GO" id="GO:0008773">
    <property type="term" value="F:[protein-PII] uridylyltransferase activity"/>
    <property type="evidence" value="ECO:0007669"/>
    <property type="project" value="InterPro"/>
</dbReference>
<evidence type="ECO:0008006" key="5">
    <source>
        <dbReference type="Google" id="ProtNLM"/>
    </source>
</evidence>
<evidence type="ECO:0000259" key="1">
    <source>
        <dbReference type="Pfam" id="PF03445"/>
    </source>
</evidence>
<protein>
    <recommendedName>
        <fullName evidence="5">CBS domain-containing protein</fullName>
    </recommendedName>
</protein>
<reference evidence="3 4" key="1">
    <citation type="journal article" date="2019" name="Environ. Microbiol.">
        <title>Species interactions and distinct microbial communities in high Arctic permafrost affected cryosols are associated with the CH4 and CO2 gas fluxes.</title>
        <authorList>
            <person name="Altshuler I."/>
            <person name="Hamel J."/>
            <person name="Turney S."/>
            <person name="Magnuson E."/>
            <person name="Levesque R."/>
            <person name="Greer C."/>
            <person name="Whyte L.G."/>
        </authorList>
    </citation>
    <scope>NUCLEOTIDE SEQUENCE [LARGE SCALE GENOMIC DNA]</scope>
    <source>
        <strain evidence="3 4">S5.20</strain>
    </source>
</reference>
<organism evidence="3 4">
    <name type="scientific">Mycolicibacterium hodleri</name>
    <dbReference type="NCBI Taxonomy" id="49897"/>
    <lineage>
        <taxon>Bacteria</taxon>
        <taxon>Bacillati</taxon>
        <taxon>Actinomycetota</taxon>
        <taxon>Actinomycetes</taxon>
        <taxon>Mycobacteriales</taxon>
        <taxon>Mycobacteriaceae</taxon>
        <taxon>Mycolicibacterium</taxon>
    </lineage>
</organism>
<dbReference type="OrthoDB" id="9789996at2"/>
<evidence type="ECO:0000313" key="4">
    <source>
        <dbReference type="Proteomes" id="UP000320095"/>
    </source>
</evidence>